<dbReference type="EMBL" id="JAPCWZ010000005">
    <property type="protein sequence ID" value="KAK8863086.1"/>
    <property type="molecule type" value="Genomic_DNA"/>
</dbReference>
<feature type="region of interest" description="Disordered" evidence="2">
    <location>
        <begin position="107"/>
        <end position="156"/>
    </location>
</feature>
<keyword evidence="1" id="KW-0479">Metal-binding</keyword>
<dbReference type="PROSITE" id="PS00028">
    <property type="entry name" value="ZINC_FINGER_C2H2_1"/>
    <property type="match status" value="1"/>
</dbReference>
<keyword evidence="1" id="KW-0862">Zinc</keyword>
<feature type="compositionally biased region" description="Low complexity" evidence="2">
    <location>
        <begin position="122"/>
        <end position="149"/>
    </location>
</feature>
<evidence type="ECO:0000313" key="4">
    <source>
        <dbReference type="EMBL" id="KAK8863086.1"/>
    </source>
</evidence>
<dbReference type="Proteomes" id="UP001390339">
    <property type="component" value="Unassembled WGS sequence"/>
</dbReference>
<comment type="caution">
    <text evidence="4">The sequence shown here is derived from an EMBL/GenBank/DDBJ whole genome shotgun (WGS) entry which is preliminary data.</text>
</comment>
<organism evidence="4 5">
    <name type="scientific">Apiospora arundinis</name>
    <dbReference type="NCBI Taxonomy" id="335852"/>
    <lineage>
        <taxon>Eukaryota</taxon>
        <taxon>Fungi</taxon>
        <taxon>Dikarya</taxon>
        <taxon>Ascomycota</taxon>
        <taxon>Pezizomycotina</taxon>
        <taxon>Sordariomycetes</taxon>
        <taxon>Xylariomycetidae</taxon>
        <taxon>Amphisphaeriales</taxon>
        <taxon>Apiosporaceae</taxon>
        <taxon>Apiospora</taxon>
    </lineage>
</organism>
<proteinExistence type="predicted"/>
<name>A0ABR2IHP4_9PEZI</name>
<evidence type="ECO:0000256" key="1">
    <source>
        <dbReference type="PROSITE-ProRule" id="PRU00042"/>
    </source>
</evidence>
<feature type="domain" description="C2H2-type" evidence="3">
    <location>
        <begin position="153"/>
        <end position="181"/>
    </location>
</feature>
<dbReference type="PROSITE" id="PS50157">
    <property type="entry name" value="ZINC_FINGER_C2H2_2"/>
    <property type="match status" value="1"/>
</dbReference>
<dbReference type="Gene3D" id="3.30.160.60">
    <property type="entry name" value="Classic Zinc Finger"/>
    <property type="match status" value="1"/>
</dbReference>
<evidence type="ECO:0000256" key="2">
    <source>
        <dbReference type="SAM" id="MobiDB-lite"/>
    </source>
</evidence>
<reference evidence="4 5" key="1">
    <citation type="journal article" date="2024" name="IMA Fungus">
        <title>Apiospora arundinis, a panoply of carbohydrate-active enzymes and secondary metabolites.</title>
        <authorList>
            <person name="Sorensen T."/>
            <person name="Petersen C."/>
            <person name="Muurmann A.T."/>
            <person name="Christiansen J.V."/>
            <person name="Brundto M.L."/>
            <person name="Overgaard C.K."/>
            <person name="Boysen A.T."/>
            <person name="Wollenberg R.D."/>
            <person name="Larsen T.O."/>
            <person name="Sorensen J.L."/>
            <person name="Nielsen K.L."/>
            <person name="Sondergaard T.E."/>
        </authorList>
    </citation>
    <scope>NUCLEOTIDE SEQUENCE [LARGE SCALE GENOMIC DNA]</scope>
    <source>
        <strain evidence="4 5">AAU 773</strain>
    </source>
</reference>
<keyword evidence="1" id="KW-0863">Zinc-finger</keyword>
<accession>A0ABR2IHP4</accession>
<evidence type="ECO:0000259" key="3">
    <source>
        <dbReference type="PROSITE" id="PS50157"/>
    </source>
</evidence>
<dbReference type="InterPro" id="IPR013087">
    <property type="entry name" value="Znf_C2H2_type"/>
</dbReference>
<evidence type="ECO:0000313" key="5">
    <source>
        <dbReference type="Proteomes" id="UP001390339"/>
    </source>
</evidence>
<keyword evidence="5" id="KW-1185">Reference proteome</keyword>
<gene>
    <name evidence="4" type="ORF">PGQ11_009321</name>
</gene>
<protein>
    <recommendedName>
        <fullName evidence="3">C2H2-type domain-containing protein</fullName>
    </recommendedName>
</protein>
<sequence>MADYSSWDVRPGDGLNINLDVGNDGIFREENPLANLPDFFYFNSGNAEGAQYSLDLSLFIPIETTTPQPGYPLPWEYGEGARLQGNPGFQLPPGPSLQATVKPWDTYYVEGGQSPPPPRPPLSLQTPSDLTGEGSSPCPSTPSSSQSSPEHQHPCKVCGKRFKKSNDSKRHTNSVHGKRDQNINRYRCSCGYTNARKDNYLRHHYGGRRQRQWCNKVAEHVSPDHPFVCCCGAADCSASAHLQHVTQCTLGHHGPSGRPRRRSLA</sequence>